<dbReference type="InterPro" id="IPR036866">
    <property type="entry name" value="RibonucZ/Hydroxyglut_hydro"/>
</dbReference>
<dbReference type="EMBL" id="VFPO01000001">
    <property type="protein sequence ID" value="TQM71110.1"/>
    <property type="molecule type" value="Genomic_DNA"/>
</dbReference>
<dbReference type="OrthoDB" id="3196337at2"/>
<dbReference type="SMART" id="SM00450">
    <property type="entry name" value="RHOD"/>
    <property type="match status" value="2"/>
</dbReference>
<dbReference type="GO" id="GO:0046872">
    <property type="term" value="F:metal ion binding"/>
    <property type="evidence" value="ECO:0007669"/>
    <property type="project" value="UniProtKB-KW"/>
</dbReference>
<keyword evidence="3" id="KW-0378">Hydrolase</keyword>
<protein>
    <submittedName>
        <fullName evidence="3">Hydroxyacylglutathione hydrolase</fullName>
    </submittedName>
</protein>
<dbReference type="InterPro" id="IPR036873">
    <property type="entry name" value="Rhodanese-like_dom_sf"/>
</dbReference>
<organism evidence="3 4">
    <name type="scientific">Actinomadura hallensis</name>
    <dbReference type="NCBI Taxonomy" id="337895"/>
    <lineage>
        <taxon>Bacteria</taxon>
        <taxon>Bacillati</taxon>
        <taxon>Actinomycetota</taxon>
        <taxon>Actinomycetes</taxon>
        <taxon>Streptosporangiales</taxon>
        <taxon>Thermomonosporaceae</taxon>
        <taxon>Actinomadura</taxon>
    </lineage>
</organism>
<dbReference type="Gene3D" id="3.40.250.10">
    <property type="entry name" value="Rhodanese-like domain"/>
    <property type="match status" value="2"/>
</dbReference>
<name>A0A543IKK1_9ACTN</name>
<evidence type="ECO:0000313" key="3">
    <source>
        <dbReference type="EMBL" id="TQM71110.1"/>
    </source>
</evidence>
<dbReference type="PANTHER" id="PTHR43084:SF1">
    <property type="entry name" value="PERSULFIDE DIOXYGENASE ETHE1, MITOCHONDRIAL"/>
    <property type="match status" value="1"/>
</dbReference>
<dbReference type="Pfam" id="PF00753">
    <property type="entry name" value="Lactamase_B"/>
    <property type="match status" value="1"/>
</dbReference>
<reference evidence="3 4" key="1">
    <citation type="submission" date="2019-06" db="EMBL/GenBank/DDBJ databases">
        <title>Sequencing the genomes of 1000 actinobacteria strains.</title>
        <authorList>
            <person name="Klenk H.-P."/>
        </authorList>
    </citation>
    <scope>NUCLEOTIDE SEQUENCE [LARGE SCALE GENOMIC DNA]</scope>
    <source>
        <strain evidence="3 4">DSM 45043</strain>
    </source>
</reference>
<dbReference type="GO" id="GO:0050313">
    <property type="term" value="F:sulfur dioxygenase activity"/>
    <property type="evidence" value="ECO:0007669"/>
    <property type="project" value="InterPro"/>
</dbReference>
<dbReference type="CDD" id="cd00158">
    <property type="entry name" value="RHOD"/>
    <property type="match status" value="2"/>
</dbReference>
<dbReference type="GO" id="GO:0006749">
    <property type="term" value="P:glutathione metabolic process"/>
    <property type="evidence" value="ECO:0007669"/>
    <property type="project" value="InterPro"/>
</dbReference>
<dbReference type="Pfam" id="PF00581">
    <property type="entry name" value="Rhodanese"/>
    <property type="match status" value="2"/>
</dbReference>
<keyword evidence="1" id="KW-0479">Metal-binding</keyword>
<dbReference type="SUPFAM" id="SSF56281">
    <property type="entry name" value="Metallo-hydrolase/oxidoreductase"/>
    <property type="match status" value="1"/>
</dbReference>
<sequence>MFFHQFYFEGLGHASYLLGSEKTGEALVFDPRRDVDDYLALARDRGLRVRYALDSHGHNDYLSGVTQLAARTGAQALGAATADLGYPHRPLRDGQQFEIGEIGVEVLHTPGHTPEHISLLVYDGDAAADEPALLLSGGALLVGDLARPDLLGGRAEAEESARALCATVRDKILSLPDHVEVFPTHVAGSLCGGSIGSRLSTTVGYERRTNSRLAESEDTERFVEHCLRPDALPAVPPYWRRMRAQNLAGVETFGLVEEPPALTVEQVREARGDGAVVLDVRSPEAFGGSHVPGALNVGLGPSFATWAGTVLPEDARVILVADRPEDVWTVTWDLLRIGYDPPAGWLAGGMAAWRAADEPLARVPQITVHELRDLMRAGEVNLLDVRQPAEWSAGHAPGAAFITGAELPGRLDEAPADKPLAVACGTGYRSSAAASLLAAYRDVQVLNVLGGMAAWRAAGLPTEVPAEPVAS</sequence>
<dbReference type="GO" id="GO:0070813">
    <property type="term" value="P:hydrogen sulfide metabolic process"/>
    <property type="evidence" value="ECO:0007669"/>
    <property type="project" value="TreeGrafter"/>
</dbReference>
<dbReference type="CDD" id="cd07724">
    <property type="entry name" value="POD-like_MBL-fold"/>
    <property type="match status" value="1"/>
</dbReference>
<dbReference type="Gene3D" id="3.60.15.10">
    <property type="entry name" value="Ribonuclease Z/Hydroxyacylglutathione hydrolase-like"/>
    <property type="match status" value="1"/>
</dbReference>
<dbReference type="InterPro" id="IPR044528">
    <property type="entry name" value="POD-like_MBL-fold"/>
</dbReference>
<evidence type="ECO:0000256" key="1">
    <source>
        <dbReference type="ARBA" id="ARBA00022723"/>
    </source>
</evidence>
<accession>A0A543IKK1</accession>
<dbReference type="Proteomes" id="UP000316706">
    <property type="component" value="Unassembled WGS sequence"/>
</dbReference>
<dbReference type="GO" id="GO:0016787">
    <property type="term" value="F:hydrolase activity"/>
    <property type="evidence" value="ECO:0007669"/>
    <property type="project" value="UniProtKB-KW"/>
</dbReference>
<dbReference type="GO" id="GO:0004792">
    <property type="term" value="F:thiosulfate-cyanide sulfurtransferase activity"/>
    <property type="evidence" value="ECO:0007669"/>
    <property type="project" value="InterPro"/>
</dbReference>
<proteinExistence type="predicted"/>
<dbReference type="InterPro" id="IPR001307">
    <property type="entry name" value="Thiosulphate_STrfase_CS"/>
</dbReference>
<dbReference type="SUPFAM" id="SSF52821">
    <property type="entry name" value="Rhodanese/Cell cycle control phosphatase"/>
    <property type="match status" value="2"/>
</dbReference>
<feature type="domain" description="Rhodanese" evidence="2">
    <location>
        <begin position="376"/>
        <end position="464"/>
    </location>
</feature>
<dbReference type="PANTHER" id="PTHR43084">
    <property type="entry name" value="PERSULFIDE DIOXYGENASE ETHE1"/>
    <property type="match status" value="1"/>
</dbReference>
<dbReference type="SMART" id="SM00849">
    <property type="entry name" value="Lactamase_B"/>
    <property type="match status" value="1"/>
</dbReference>
<evidence type="ECO:0000313" key="4">
    <source>
        <dbReference type="Proteomes" id="UP000316706"/>
    </source>
</evidence>
<dbReference type="InterPro" id="IPR001279">
    <property type="entry name" value="Metallo-B-lactamas"/>
</dbReference>
<dbReference type="RefSeq" id="WP_141972423.1">
    <property type="nucleotide sequence ID" value="NZ_VFPO01000001.1"/>
</dbReference>
<dbReference type="InterPro" id="IPR051682">
    <property type="entry name" value="Mito_Persulfide_Diox"/>
</dbReference>
<evidence type="ECO:0000259" key="2">
    <source>
        <dbReference type="PROSITE" id="PS50206"/>
    </source>
</evidence>
<dbReference type="AlphaFoldDB" id="A0A543IKK1"/>
<dbReference type="InterPro" id="IPR001763">
    <property type="entry name" value="Rhodanese-like_dom"/>
</dbReference>
<gene>
    <name evidence="3" type="ORF">FHX41_4861</name>
</gene>
<dbReference type="PROSITE" id="PS00380">
    <property type="entry name" value="RHODANESE_1"/>
    <property type="match status" value="1"/>
</dbReference>
<comment type="caution">
    <text evidence="3">The sequence shown here is derived from an EMBL/GenBank/DDBJ whole genome shotgun (WGS) entry which is preliminary data.</text>
</comment>
<dbReference type="PROSITE" id="PS50206">
    <property type="entry name" value="RHODANESE_3"/>
    <property type="match status" value="2"/>
</dbReference>
<keyword evidence="4" id="KW-1185">Reference proteome</keyword>
<feature type="domain" description="Rhodanese" evidence="2">
    <location>
        <begin position="271"/>
        <end position="362"/>
    </location>
</feature>